<dbReference type="Gene3D" id="6.10.250.2140">
    <property type="match status" value="1"/>
</dbReference>
<evidence type="ECO:0000256" key="1">
    <source>
        <dbReference type="SAM" id="MobiDB-lite"/>
    </source>
</evidence>
<feature type="chain" id="PRO_5045645500" description="YfdX protein" evidence="2">
    <location>
        <begin position="18"/>
        <end position="284"/>
    </location>
</feature>
<organism evidence="3 4">
    <name type="scientific">Methylobacterium aerolatum</name>
    <dbReference type="NCBI Taxonomy" id="418708"/>
    <lineage>
        <taxon>Bacteria</taxon>
        <taxon>Pseudomonadati</taxon>
        <taxon>Pseudomonadota</taxon>
        <taxon>Alphaproteobacteria</taxon>
        <taxon>Hyphomicrobiales</taxon>
        <taxon>Methylobacteriaceae</taxon>
        <taxon>Methylobacterium</taxon>
    </lineage>
</organism>
<reference evidence="3 4" key="1">
    <citation type="submission" date="2023-07" db="EMBL/GenBank/DDBJ databases">
        <title>Genomic Encyclopedia of Type Strains, Phase IV (KMG-IV): sequencing the most valuable type-strain genomes for metagenomic binning, comparative biology and taxonomic classification.</title>
        <authorList>
            <person name="Goeker M."/>
        </authorList>
    </citation>
    <scope>NUCLEOTIDE SEQUENCE [LARGE SCALE GENOMIC DNA]</scope>
    <source>
        <strain evidence="3 4">DSM 19013</strain>
    </source>
</reference>
<feature type="signal peptide" evidence="2">
    <location>
        <begin position="1"/>
        <end position="17"/>
    </location>
</feature>
<gene>
    <name evidence="3" type="ORF">QO012_003674</name>
</gene>
<evidence type="ECO:0008006" key="5">
    <source>
        <dbReference type="Google" id="ProtNLM"/>
    </source>
</evidence>
<sequence>MAAALVLTTILGGTAFAAEQAAHQGAAHASAIDRDVGKLSKDGAQGFRDLQLTRLAIFEADPAQAKAMIAKTQAAFGKAKTDDAQFTKAEADLKTQADLAGQKGAAPAATADAKSASAQPAAKEQIAWVPVDAQLTLGDDFVATPEKASAVTEANKNLARGDQQGAIDKLKLAHVDVNFTMAVLPLNKTVADVDQAATLIGQGKYYEANAVLKSAQDNMRFDVIDAVAVPQKVGAATTGTVMTKEPQGQRDEAAMKDTQHQIAAQQKENKEANKNVDSLITNRK</sequence>
<keyword evidence="4" id="KW-1185">Reference proteome</keyword>
<dbReference type="InterPro" id="IPR021236">
    <property type="entry name" value="Uncharacterised_YfdX"/>
</dbReference>
<accession>A0ABU0I4Z4</accession>
<dbReference type="EMBL" id="JAUSVP010000013">
    <property type="protein sequence ID" value="MDQ0449157.1"/>
    <property type="molecule type" value="Genomic_DNA"/>
</dbReference>
<keyword evidence="2" id="KW-0732">Signal</keyword>
<feature type="compositionally biased region" description="Basic and acidic residues" evidence="1">
    <location>
        <begin position="247"/>
        <end position="259"/>
    </location>
</feature>
<dbReference type="Proteomes" id="UP001231124">
    <property type="component" value="Unassembled WGS sequence"/>
</dbReference>
<dbReference type="Pfam" id="PF10938">
    <property type="entry name" value="YfdX"/>
    <property type="match status" value="1"/>
</dbReference>
<evidence type="ECO:0000313" key="4">
    <source>
        <dbReference type="Proteomes" id="UP001231124"/>
    </source>
</evidence>
<protein>
    <recommendedName>
        <fullName evidence="5">YfdX protein</fullName>
    </recommendedName>
</protein>
<comment type="caution">
    <text evidence="3">The sequence shown here is derived from an EMBL/GenBank/DDBJ whole genome shotgun (WGS) entry which is preliminary data.</text>
</comment>
<evidence type="ECO:0000313" key="3">
    <source>
        <dbReference type="EMBL" id="MDQ0449157.1"/>
    </source>
</evidence>
<dbReference type="RefSeq" id="WP_238203836.1">
    <property type="nucleotide sequence ID" value="NZ_BPQE01000016.1"/>
</dbReference>
<proteinExistence type="predicted"/>
<evidence type="ECO:0000256" key="2">
    <source>
        <dbReference type="SAM" id="SignalP"/>
    </source>
</evidence>
<name>A0ABU0I4Z4_9HYPH</name>
<feature type="compositionally biased region" description="Polar residues" evidence="1">
    <location>
        <begin position="275"/>
        <end position="284"/>
    </location>
</feature>
<feature type="region of interest" description="Disordered" evidence="1">
    <location>
        <begin position="238"/>
        <end position="284"/>
    </location>
</feature>
<dbReference type="Gene3D" id="1.20.120.1940">
    <property type="entry name" value="YfdX protein domain"/>
    <property type="match status" value="1"/>
</dbReference>